<evidence type="ECO:0000313" key="2">
    <source>
        <dbReference type="EMBL" id="KAF2639566.1"/>
    </source>
</evidence>
<dbReference type="AlphaFoldDB" id="A0A6A6RVK6"/>
<feature type="compositionally biased region" description="Basic and acidic residues" evidence="1">
    <location>
        <begin position="271"/>
        <end position="292"/>
    </location>
</feature>
<evidence type="ECO:0000313" key="3">
    <source>
        <dbReference type="Proteomes" id="UP000799753"/>
    </source>
</evidence>
<keyword evidence="3" id="KW-1185">Reference proteome</keyword>
<feature type="compositionally biased region" description="Polar residues" evidence="1">
    <location>
        <begin position="1"/>
        <end position="11"/>
    </location>
</feature>
<dbReference type="Proteomes" id="UP000799753">
    <property type="component" value="Unassembled WGS sequence"/>
</dbReference>
<feature type="compositionally biased region" description="Polar residues" evidence="1">
    <location>
        <begin position="293"/>
        <end position="309"/>
    </location>
</feature>
<feature type="compositionally biased region" description="Low complexity" evidence="1">
    <location>
        <begin position="12"/>
        <end position="54"/>
    </location>
</feature>
<feature type="region of interest" description="Disordered" evidence="1">
    <location>
        <begin position="1"/>
        <end position="65"/>
    </location>
</feature>
<reference evidence="2" key="1">
    <citation type="journal article" date="2020" name="Stud. Mycol.">
        <title>101 Dothideomycetes genomes: a test case for predicting lifestyles and emergence of pathogens.</title>
        <authorList>
            <person name="Haridas S."/>
            <person name="Albert R."/>
            <person name="Binder M."/>
            <person name="Bloem J."/>
            <person name="Labutti K."/>
            <person name="Salamov A."/>
            <person name="Andreopoulos B."/>
            <person name="Baker S."/>
            <person name="Barry K."/>
            <person name="Bills G."/>
            <person name="Bluhm B."/>
            <person name="Cannon C."/>
            <person name="Castanera R."/>
            <person name="Culley D."/>
            <person name="Daum C."/>
            <person name="Ezra D."/>
            <person name="Gonzalez J."/>
            <person name="Henrissat B."/>
            <person name="Kuo A."/>
            <person name="Liang C."/>
            <person name="Lipzen A."/>
            <person name="Lutzoni F."/>
            <person name="Magnuson J."/>
            <person name="Mondo S."/>
            <person name="Nolan M."/>
            <person name="Ohm R."/>
            <person name="Pangilinan J."/>
            <person name="Park H.-J."/>
            <person name="Ramirez L."/>
            <person name="Alfaro M."/>
            <person name="Sun H."/>
            <person name="Tritt A."/>
            <person name="Yoshinaga Y."/>
            <person name="Zwiers L.-H."/>
            <person name="Turgeon B."/>
            <person name="Goodwin S."/>
            <person name="Spatafora J."/>
            <person name="Crous P."/>
            <person name="Grigoriev I."/>
        </authorList>
    </citation>
    <scope>NUCLEOTIDE SEQUENCE</scope>
    <source>
        <strain evidence="2">CBS 473.64</strain>
    </source>
</reference>
<dbReference type="OrthoDB" id="891726at2759"/>
<dbReference type="Pfam" id="PF04450">
    <property type="entry name" value="BSP"/>
    <property type="match status" value="1"/>
</dbReference>
<proteinExistence type="predicted"/>
<organism evidence="2 3">
    <name type="scientific">Massarina eburnea CBS 473.64</name>
    <dbReference type="NCBI Taxonomy" id="1395130"/>
    <lineage>
        <taxon>Eukaryota</taxon>
        <taxon>Fungi</taxon>
        <taxon>Dikarya</taxon>
        <taxon>Ascomycota</taxon>
        <taxon>Pezizomycotina</taxon>
        <taxon>Dothideomycetes</taxon>
        <taxon>Pleosporomycetidae</taxon>
        <taxon>Pleosporales</taxon>
        <taxon>Massarineae</taxon>
        <taxon>Massarinaceae</taxon>
        <taxon>Massarina</taxon>
    </lineage>
</organism>
<accession>A0A6A6RVK6</accession>
<dbReference type="EMBL" id="MU006786">
    <property type="protein sequence ID" value="KAF2639566.1"/>
    <property type="molecule type" value="Genomic_DNA"/>
</dbReference>
<protein>
    <submittedName>
        <fullName evidence="2">BSP-domain-containing protein</fullName>
    </submittedName>
</protein>
<evidence type="ECO:0000256" key="1">
    <source>
        <dbReference type="SAM" id="MobiDB-lite"/>
    </source>
</evidence>
<dbReference type="PANTHER" id="PTHR33321:SF12">
    <property type="entry name" value="PLANT BASIC SECRETORY PROTEIN (BSP) FAMILY PROTEIN"/>
    <property type="match status" value="1"/>
</dbReference>
<sequence length="321" mass="35338">MTSSTNPTYFQTMSPAPTSTSTPPAPQSSALPPSNSAEASSTTNTSRTSQSDSTKPVTPQRKPLLRLELRDLSSDGTRAFLRLIHASKALEDAVDAVLRHLYSGLDTQCIPPTRSITLVLRSMGGVAYTTGSDLDEDHKEIYFSTDYINSVPDSRKKEEMLGVIVHEMVHCWQHNALGTAPGGLIEGIADWVRLKAGFAPPHWRRRGDSDWDAGYERTGYFLEWLEEAHGADVVRRINEGLRGCTYESDVLWKDCCGKTVKQLWKEYKDGLGEHDDKPSELESKKAEGKSDKTASPSFTNIATQTASNSTDKDNLAALNKT</sequence>
<gene>
    <name evidence="2" type="ORF">P280DRAFT_470205</name>
</gene>
<feature type="region of interest" description="Disordered" evidence="1">
    <location>
        <begin position="271"/>
        <end position="321"/>
    </location>
</feature>
<name>A0A6A6RVK6_9PLEO</name>
<dbReference type="PANTHER" id="PTHR33321">
    <property type="match status" value="1"/>
</dbReference>
<dbReference type="InterPro" id="IPR007541">
    <property type="entry name" value="Uncharacterised_BSP"/>
</dbReference>